<evidence type="ECO:0000256" key="2">
    <source>
        <dbReference type="ARBA" id="ARBA00022692"/>
    </source>
</evidence>
<dbReference type="Pfam" id="PF13962">
    <property type="entry name" value="PGG"/>
    <property type="match status" value="1"/>
</dbReference>
<feature type="repeat" description="ANK" evidence="7">
    <location>
        <begin position="455"/>
        <end position="477"/>
    </location>
</feature>
<evidence type="ECO:0000256" key="4">
    <source>
        <dbReference type="ARBA" id="ARBA00022989"/>
    </source>
</evidence>
<evidence type="ECO:0000256" key="7">
    <source>
        <dbReference type="PROSITE-ProRule" id="PRU00023"/>
    </source>
</evidence>
<keyword evidence="6 8" id="KW-0472">Membrane</keyword>
<dbReference type="InterPro" id="IPR002110">
    <property type="entry name" value="Ankyrin_rpt"/>
</dbReference>
<evidence type="ECO:0000256" key="8">
    <source>
        <dbReference type="SAM" id="Phobius"/>
    </source>
</evidence>
<keyword evidence="2 8" id="KW-0812">Transmembrane</keyword>
<sequence length="704" mass="80228">MSTQELSAIGYDNKSPKFNGNNYAWWKNRIQNVIMGIDYECWLVVKNGPNIILKTDVEGNQVPKKDSELVIADYKLLEKNAKAMSILQQAIARGMALKGTVEDDEDEISMIAKRFERSLRDQRKNFKVAKEILKIIDNKGWTQLLTDHQKLNILHLAPLCTEKILNSNSSLQAEDFSAQLMERHPELIKGVDKEGSTIVHSWIKSDKEWLFKFILESKWKDQFVKLVDVKDYNYQNNPFHVAATTTHEATNQIVPLLVEAYKKDKLIWSVNAFHQLPWFEKNKEKEGALHLALRNKREDLALYILALLRVNQSIKELLDYYEPKHSTLFLAIQNNCSKVAKAILGNLDKRSRTEYLKNSSTGRNILHLAISLTVVLKKDPSVFNRAPLAWIKACEHGHVSALRAFIDHNQAGFRDLCIKHKNTPLHHMKLSSLIEYEELLTISRMKDLINVQNSQGKTPLHLAIQNRILPLTETLLDMEKIAYNIKDEDQNTPIDLLEQACTNDSEWEEMCQRIGFNPWIKTSYFQRRTSLLEVRNSLFVVAALLATITFTAGFTLPGGLNQESGEALLAKKVAFLVFLMSNTLAMCTSMLVLICLVWSMVQDSSNSLLLIDRSMVLLMVAFYSTILAFMTGVYVVIYPKVLWAVIIIIIMCSLIGVSANRTLLYKVLSISSAKKKQNQRDPMYLLELGKAFPCCEGSSSQNVE</sequence>
<keyword evidence="3" id="KW-0677">Repeat</keyword>
<dbReference type="Proteomes" id="UP000596660">
    <property type="component" value="Unplaced"/>
</dbReference>
<evidence type="ECO:0000256" key="1">
    <source>
        <dbReference type="ARBA" id="ARBA00004141"/>
    </source>
</evidence>
<comment type="subcellular location">
    <subcellularLocation>
        <location evidence="1">Membrane</location>
        <topology evidence="1">Multi-pass membrane protein</topology>
    </subcellularLocation>
</comment>
<reference evidence="10" key="2">
    <citation type="submission" date="2021-03" db="UniProtKB">
        <authorList>
            <consortium name="EnsemblPlants"/>
        </authorList>
    </citation>
    <scope>IDENTIFICATION</scope>
</reference>
<dbReference type="PANTHER" id="PTHR24186:SF46">
    <property type="entry name" value="PROTEIN ACCELERATED CELL DEATH 6-LIKE"/>
    <property type="match status" value="1"/>
</dbReference>
<evidence type="ECO:0000256" key="5">
    <source>
        <dbReference type="ARBA" id="ARBA00023043"/>
    </source>
</evidence>
<keyword evidence="4 8" id="KW-1133">Transmembrane helix</keyword>
<feature type="transmembrane region" description="Helical" evidence="8">
    <location>
        <begin position="537"/>
        <end position="556"/>
    </location>
</feature>
<evidence type="ECO:0000256" key="3">
    <source>
        <dbReference type="ARBA" id="ARBA00022737"/>
    </source>
</evidence>
<evidence type="ECO:0000256" key="6">
    <source>
        <dbReference type="ARBA" id="ARBA00023136"/>
    </source>
</evidence>
<dbReference type="AlphaFoldDB" id="A0A803MLN8"/>
<dbReference type="Gene3D" id="1.25.40.20">
    <property type="entry name" value="Ankyrin repeat-containing domain"/>
    <property type="match status" value="2"/>
</dbReference>
<dbReference type="PROSITE" id="PS50297">
    <property type="entry name" value="ANK_REP_REGION"/>
    <property type="match status" value="1"/>
</dbReference>
<dbReference type="PROSITE" id="PS50088">
    <property type="entry name" value="ANK_REPEAT"/>
    <property type="match status" value="1"/>
</dbReference>
<dbReference type="OMA" id="RIFMSEC"/>
<dbReference type="PANTHER" id="PTHR24186">
    <property type="entry name" value="PROTEIN PHOSPHATASE 1 REGULATORY SUBUNIT"/>
    <property type="match status" value="1"/>
</dbReference>
<feature type="transmembrane region" description="Helical" evidence="8">
    <location>
        <begin position="613"/>
        <end position="637"/>
    </location>
</feature>
<dbReference type="GO" id="GO:0005886">
    <property type="term" value="C:plasma membrane"/>
    <property type="evidence" value="ECO:0007669"/>
    <property type="project" value="TreeGrafter"/>
</dbReference>
<feature type="transmembrane region" description="Helical" evidence="8">
    <location>
        <begin position="643"/>
        <end position="664"/>
    </location>
</feature>
<accession>A0A803MLN8</accession>
<proteinExistence type="predicted"/>
<name>A0A803MLN8_CHEQI</name>
<dbReference type="Gramene" id="AUR62031850-RA">
    <property type="protein sequence ID" value="AUR62031850-RA:cds"/>
    <property type="gene ID" value="AUR62031850"/>
</dbReference>
<keyword evidence="11" id="KW-1185">Reference proteome</keyword>
<protein>
    <recommendedName>
        <fullName evidence="9">PGG domain-containing protein</fullName>
    </recommendedName>
</protein>
<reference evidence="10" key="1">
    <citation type="journal article" date="2017" name="Nature">
        <title>The genome of Chenopodium quinoa.</title>
        <authorList>
            <person name="Jarvis D.E."/>
            <person name="Ho Y.S."/>
            <person name="Lightfoot D.J."/>
            <person name="Schmoeckel S.M."/>
            <person name="Li B."/>
            <person name="Borm T.J.A."/>
            <person name="Ohyanagi H."/>
            <person name="Mineta K."/>
            <person name="Michell C.T."/>
            <person name="Saber N."/>
            <person name="Kharbatia N.M."/>
            <person name="Rupper R.R."/>
            <person name="Sharp A.R."/>
            <person name="Dally N."/>
            <person name="Boughton B.A."/>
            <person name="Woo Y.H."/>
            <person name="Gao G."/>
            <person name="Schijlen E.G.W.M."/>
            <person name="Guo X."/>
            <person name="Momin A.A."/>
            <person name="Negrao S."/>
            <person name="Al-Babili S."/>
            <person name="Gehring C."/>
            <person name="Roessner U."/>
            <person name="Jung C."/>
            <person name="Murphy K."/>
            <person name="Arold S.T."/>
            <person name="Gojobori T."/>
            <person name="van der Linden C.G."/>
            <person name="van Loo E.N."/>
            <person name="Jellen E.N."/>
            <person name="Maughan P.J."/>
            <person name="Tester M."/>
        </authorList>
    </citation>
    <scope>NUCLEOTIDE SEQUENCE [LARGE SCALE GENOMIC DNA]</scope>
    <source>
        <strain evidence="10">cv. PI 614886</strain>
    </source>
</reference>
<evidence type="ECO:0000313" key="11">
    <source>
        <dbReference type="Proteomes" id="UP000596660"/>
    </source>
</evidence>
<dbReference type="InterPro" id="IPR026961">
    <property type="entry name" value="PGG_dom"/>
</dbReference>
<evidence type="ECO:0000313" key="10">
    <source>
        <dbReference type="EnsemblPlants" id="AUR62031850-RA:cds"/>
    </source>
</evidence>
<dbReference type="EnsemblPlants" id="AUR62031850-RA">
    <property type="protein sequence ID" value="AUR62031850-RA:cds"/>
    <property type="gene ID" value="AUR62031850"/>
</dbReference>
<feature type="domain" description="PGG" evidence="9">
    <location>
        <begin position="532"/>
        <end position="636"/>
    </location>
</feature>
<dbReference type="InterPro" id="IPR036770">
    <property type="entry name" value="Ankyrin_rpt-contain_sf"/>
</dbReference>
<organism evidence="10 11">
    <name type="scientific">Chenopodium quinoa</name>
    <name type="common">Quinoa</name>
    <dbReference type="NCBI Taxonomy" id="63459"/>
    <lineage>
        <taxon>Eukaryota</taxon>
        <taxon>Viridiplantae</taxon>
        <taxon>Streptophyta</taxon>
        <taxon>Embryophyta</taxon>
        <taxon>Tracheophyta</taxon>
        <taxon>Spermatophyta</taxon>
        <taxon>Magnoliopsida</taxon>
        <taxon>eudicotyledons</taxon>
        <taxon>Gunneridae</taxon>
        <taxon>Pentapetalae</taxon>
        <taxon>Caryophyllales</taxon>
        <taxon>Chenopodiaceae</taxon>
        <taxon>Chenopodioideae</taxon>
        <taxon>Atripliceae</taxon>
        <taxon>Chenopodium</taxon>
    </lineage>
</organism>
<evidence type="ECO:0000259" key="9">
    <source>
        <dbReference type="Pfam" id="PF13962"/>
    </source>
</evidence>
<dbReference type="SUPFAM" id="SSF48403">
    <property type="entry name" value="Ankyrin repeat"/>
    <property type="match status" value="1"/>
</dbReference>
<feature type="transmembrane region" description="Helical" evidence="8">
    <location>
        <begin position="576"/>
        <end position="601"/>
    </location>
</feature>
<keyword evidence="5 7" id="KW-0040">ANK repeat</keyword>